<evidence type="ECO:0000256" key="1">
    <source>
        <dbReference type="SAM" id="Phobius"/>
    </source>
</evidence>
<accession>A0A7T8EEW5</accession>
<feature type="transmembrane region" description="Helical" evidence="1">
    <location>
        <begin position="261"/>
        <end position="277"/>
    </location>
</feature>
<keyword evidence="1" id="KW-0812">Transmembrane</keyword>
<name>A0A7T8EEW5_9GAMM</name>
<keyword evidence="3" id="KW-0645">Protease</keyword>
<keyword evidence="1" id="KW-0472">Membrane</keyword>
<dbReference type="GO" id="GO:0080120">
    <property type="term" value="P:CAAX-box protein maturation"/>
    <property type="evidence" value="ECO:0007669"/>
    <property type="project" value="UniProtKB-ARBA"/>
</dbReference>
<gene>
    <name evidence="3" type="ORF">D7032_18845</name>
</gene>
<proteinExistence type="predicted"/>
<feature type="transmembrane region" description="Helical" evidence="1">
    <location>
        <begin position="30"/>
        <end position="63"/>
    </location>
</feature>
<keyword evidence="1" id="KW-1133">Transmembrane helix</keyword>
<sequence length="310" mass="33679">MPFVPSVDLLIWLALMLAVPFALLRRFPIALLLLATSLLLALFLGRIAAPTLILVGLLLALAFKLPKWRQQFCRQANSAKSAAANNEANEQGHIRLKQFAVYGAQGLILLSAVALTVHLLPGFDNLKLLDKVQASSGSAPFSMYLNLDKPLSLFLLLLAWPLVAGAPKPLPRRKIILLALLFAATPALLGLASLSGAIHWDPKLPGWWWLFALNNLLLTCVAEEVLFRGALQQYLVKRGGALLGVTLASVLFGLAHLAGGWTLVLFAALAGVLYGLVFQLSGRLWLAALCHFCLNFCHLLLFSYPMALPH</sequence>
<evidence type="ECO:0000259" key="2">
    <source>
        <dbReference type="Pfam" id="PF02517"/>
    </source>
</evidence>
<feature type="domain" description="CAAX prenyl protease 2/Lysostaphin resistance protein A-like" evidence="2">
    <location>
        <begin position="206"/>
        <end position="296"/>
    </location>
</feature>
<keyword evidence="3" id="KW-0482">Metalloprotease</keyword>
<dbReference type="RefSeq" id="WP_345857230.1">
    <property type="nucleotide sequence ID" value="NZ_CP032664.1"/>
</dbReference>
<dbReference type="InterPro" id="IPR003675">
    <property type="entry name" value="Rce1/LyrA-like_dom"/>
</dbReference>
<feature type="transmembrane region" description="Helical" evidence="1">
    <location>
        <begin position="239"/>
        <end position="255"/>
    </location>
</feature>
<dbReference type="PANTHER" id="PTHR36435:SF1">
    <property type="entry name" value="CAAX AMINO TERMINAL PROTEASE FAMILY PROTEIN"/>
    <property type="match status" value="1"/>
</dbReference>
<dbReference type="InterPro" id="IPR052710">
    <property type="entry name" value="CAAX_protease"/>
</dbReference>
<keyword evidence="3" id="KW-0378">Hydrolase</keyword>
<dbReference type="GO" id="GO:0008237">
    <property type="term" value="F:metallopeptidase activity"/>
    <property type="evidence" value="ECO:0007669"/>
    <property type="project" value="UniProtKB-KW"/>
</dbReference>
<dbReference type="AlphaFoldDB" id="A0A7T8EEW5"/>
<dbReference type="PANTHER" id="PTHR36435">
    <property type="entry name" value="SLR1288 PROTEIN"/>
    <property type="match status" value="1"/>
</dbReference>
<dbReference type="EMBL" id="CP032664">
    <property type="protein sequence ID" value="QQO85126.1"/>
    <property type="molecule type" value="Genomic_DNA"/>
</dbReference>
<feature type="transmembrane region" description="Helical" evidence="1">
    <location>
        <begin position="284"/>
        <end position="304"/>
    </location>
</feature>
<reference evidence="3" key="1">
    <citation type="submission" date="2018-09" db="EMBL/GenBank/DDBJ databases">
        <title>Genome sequencing and analysis.</title>
        <authorList>
            <person name="Huang Y.-T."/>
        </authorList>
    </citation>
    <scope>NUCLEOTIDE SEQUENCE</scope>
    <source>
        <strain evidence="3">HIDE</strain>
    </source>
</reference>
<feature type="transmembrane region" description="Helical" evidence="1">
    <location>
        <begin position="206"/>
        <end position="227"/>
    </location>
</feature>
<protein>
    <submittedName>
        <fullName evidence="3">CPBP family intramembrane metalloprotease</fullName>
    </submittedName>
</protein>
<dbReference type="Pfam" id="PF02517">
    <property type="entry name" value="Rce1-like"/>
    <property type="match status" value="1"/>
</dbReference>
<dbReference type="GO" id="GO:0006508">
    <property type="term" value="P:proteolysis"/>
    <property type="evidence" value="ECO:0007669"/>
    <property type="project" value="UniProtKB-KW"/>
</dbReference>
<organism evidence="3">
    <name type="scientific">Shewanella algae</name>
    <dbReference type="NCBI Taxonomy" id="38313"/>
    <lineage>
        <taxon>Bacteria</taxon>
        <taxon>Pseudomonadati</taxon>
        <taxon>Pseudomonadota</taxon>
        <taxon>Gammaproteobacteria</taxon>
        <taxon>Alteromonadales</taxon>
        <taxon>Shewanellaceae</taxon>
        <taxon>Shewanella</taxon>
    </lineage>
</organism>
<feature type="transmembrane region" description="Helical" evidence="1">
    <location>
        <begin position="175"/>
        <end position="200"/>
    </location>
</feature>
<evidence type="ECO:0000313" key="3">
    <source>
        <dbReference type="EMBL" id="QQO85126.1"/>
    </source>
</evidence>
<feature type="transmembrane region" description="Helical" evidence="1">
    <location>
        <begin position="141"/>
        <end position="163"/>
    </location>
</feature>
<feature type="transmembrane region" description="Helical" evidence="1">
    <location>
        <begin position="99"/>
        <end position="121"/>
    </location>
</feature>
<feature type="transmembrane region" description="Helical" evidence="1">
    <location>
        <begin position="7"/>
        <end position="24"/>
    </location>
</feature>
<dbReference type="GO" id="GO:0004175">
    <property type="term" value="F:endopeptidase activity"/>
    <property type="evidence" value="ECO:0007669"/>
    <property type="project" value="UniProtKB-ARBA"/>
</dbReference>